<dbReference type="HOGENOM" id="CLU_074689_1_1_1"/>
<evidence type="ECO:0000313" key="3">
    <source>
        <dbReference type="EMBL" id="EAS05892.2"/>
    </source>
</evidence>
<dbReference type="SUPFAM" id="SSF52833">
    <property type="entry name" value="Thioredoxin-like"/>
    <property type="match status" value="1"/>
</dbReference>
<dbReference type="AlphaFoldDB" id="Q24DM1"/>
<dbReference type="InParanoid" id="Q24DM1"/>
<dbReference type="OrthoDB" id="289091at2759"/>
<dbReference type="EMBL" id="GG662317">
    <property type="protein sequence ID" value="EAS05892.2"/>
    <property type="molecule type" value="Genomic_DNA"/>
</dbReference>
<dbReference type="PANTHER" id="PTHR33875:SF2">
    <property type="entry name" value="ACR183CP"/>
    <property type="match status" value="1"/>
</dbReference>
<keyword evidence="1" id="KW-0732">Signal</keyword>
<dbReference type="eggNOG" id="KOG2567">
    <property type="taxonomic scope" value="Eukaryota"/>
</dbReference>
<feature type="signal peptide" evidence="1">
    <location>
        <begin position="1"/>
        <end position="17"/>
    </location>
</feature>
<evidence type="ECO:0000256" key="1">
    <source>
        <dbReference type="SAM" id="SignalP"/>
    </source>
</evidence>
<dbReference type="InterPro" id="IPR036249">
    <property type="entry name" value="Thioredoxin-like_sf"/>
</dbReference>
<gene>
    <name evidence="3" type="ORF">TTHERM_01145000</name>
</gene>
<accession>Q24DM1</accession>
<dbReference type="Gene3D" id="3.40.30.10">
    <property type="entry name" value="Glutaredoxin"/>
    <property type="match status" value="1"/>
</dbReference>
<name>Q24DM1_TETTS</name>
<reference evidence="4" key="1">
    <citation type="journal article" date="2006" name="PLoS Biol.">
        <title>Macronuclear genome sequence of the ciliate Tetrahymena thermophila, a model eukaryote.</title>
        <authorList>
            <person name="Eisen J.A."/>
            <person name="Coyne R.S."/>
            <person name="Wu M."/>
            <person name="Wu D."/>
            <person name="Thiagarajan M."/>
            <person name="Wortman J.R."/>
            <person name="Badger J.H."/>
            <person name="Ren Q."/>
            <person name="Amedeo P."/>
            <person name="Jones K.M."/>
            <person name="Tallon L.J."/>
            <person name="Delcher A.L."/>
            <person name="Salzberg S.L."/>
            <person name="Silva J.C."/>
            <person name="Haas B.J."/>
            <person name="Majoros W.H."/>
            <person name="Farzad M."/>
            <person name="Carlton J.M."/>
            <person name="Smith R.K. Jr."/>
            <person name="Garg J."/>
            <person name="Pearlman R.E."/>
            <person name="Karrer K.M."/>
            <person name="Sun L."/>
            <person name="Manning G."/>
            <person name="Elde N.C."/>
            <person name="Turkewitz A.P."/>
            <person name="Asai D.J."/>
            <person name="Wilkes D.E."/>
            <person name="Wang Y."/>
            <person name="Cai H."/>
            <person name="Collins K."/>
            <person name="Stewart B.A."/>
            <person name="Lee S.R."/>
            <person name="Wilamowska K."/>
            <person name="Weinberg Z."/>
            <person name="Ruzzo W.L."/>
            <person name="Wloga D."/>
            <person name="Gaertig J."/>
            <person name="Frankel J."/>
            <person name="Tsao C.-C."/>
            <person name="Gorovsky M.A."/>
            <person name="Keeling P.J."/>
            <person name="Waller R.F."/>
            <person name="Patron N.J."/>
            <person name="Cherry J.M."/>
            <person name="Stover N.A."/>
            <person name="Krieger C.J."/>
            <person name="del Toro C."/>
            <person name="Ryder H.F."/>
            <person name="Williamson S.C."/>
            <person name="Barbeau R.A."/>
            <person name="Hamilton E.P."/>
            <person name="Orias E."/>
        </authorList>
    </citation>
    <scope>NUCLEOTIDE SEQUENCE [LARGE SCALE GENOMIC DNA]</scope>
    <source>
        <strain evidence="4">SB210</strain>
    </source>
</reference>
<dbReference type="KEGG" id="tet:TTHERM_01145000"/>
<dbReference type="RefSeq" id="XP_001026137.2">
    <property type="nucleotide sequence ID" value="XM_001026137.2"/>
</dbReference>
<dbReference type="STRING" id="312017.Q24DM1"/>
<evidence type="ECO:0000313" key="4">
    <source>
        <dbReference type="Proteomes" id="UP000009168"/>
    </source>
</evidence>
<evidence type="ECO:0000259" key="2">
    <source>
        <dbReference type="Pfam" id="PF13462"/>
    </source>
</evidence>
<dbReference type="Pfam" id="PF13462">
    <property type="entry name" value="Thioredoxin_4"/>
    <property type="match status" value="1"/>
</dbReference>
<proteinExistence type="predicted"/>
<dbReference type="Proteomes" id="UP000009168">
    <property type="component" value="Unassembled WGS sequence"/>
</dbReference>
<dbReference type="InterPro" id="IPR012336">
    <property type="entry name" value="Thioredoxin-like_fold"/>
</dbReference>
<dbReference type="PANTHER" id="PTHR33875">
    <property type="entry name" value="OS09G0542200 PROTEIN"/>
    <property type="match status" value="1"/>
</dbReference>
<feature type="chain" id="PRO_5004202281" evidence="1">
    <location>
        <begin position="18"/>
        <end position="236"/>
    </location>
</feature>
<keyword evidence="4" id="KW-1185">Reference proteome</keyword>
<protein>
    <submittedName>
        <fullName evidence="3">Thioredoxin protein</fullName>
    </submittedName>
</protein>
<sequence length="236" mass="26980">MRSAFIILALLAASAFCTQNVPIPNTYDGFVIGDPNAPVTVEAFYDLLCPASEAANEQINLLFTNATFAQYLPKIKFIYHIFPLPYHDYAFSFAQLYRHVFDNHDAKTTFDFINWSFDIQEQYWNGPVTNYTRNAVFNKLAHQLHDFVPKISINETLAALTNRTYDLEARYSWKYGVSREVAGTPYFFLNGVQLDGAESFSSSTWAETLLPYIQADSNGKPKSVNQFKDFFNSTQY</sequence>
<organism evidence="3 4">
    <name type="scientific">Tetrahymena thermophila (strain SB210)</name>
    <dbReference type="NCBI Taxonomy" id="312017"/>
    <lineage>
        <taxon>Eukaryota</taxon>
        <taxon>Sar</taxon>
        <taxon>Alveolata</taxon>
        <taxon>Ciliophora</taxon>
        <taxon>Intramacronucleata</taxon>
        <taxon>Oligohymenophorea</taxon>
        <taxon>Hymenostomatida</taxon>
        <taxon>Tetrahymenina</taxon>
        <taxon>Tetrahymenidae</taxon>
        <taxon>Tetrahymena</taxon>
    </lineage>
</organism>
<feature type="domain" description="Thioredoxin-like fold" evidence="2">
    <location>
        <begin position="28"/>
        <end position="201"/>
    </location>
</feature>
<dbReference type="GeneID" id="7837182"/>